<evidence type="ECO:0000313" key="3">
    <source>
        <dbReference type="EMBL" id="TPP66251.1"/>
    </source>
</evidence>
<keyword evidence="4" id="KW-1185">Reference proteome</keyword>
<feature type="region of interest" description="Disordered" evidence="2">
    <location>
        <begin position="107"/>
        <end position="128"/>
    </location>
</feature>
<evidence type="ECO:0000256" key="2">
    <source>
        <dbReference type="SAM" id="MobiDB-lite"/>
    </source>
</evidence>
<keyword evidence="1" id="KW-0175">Coiled coil</keyword>
<organism evidence="3 4">
    <name type="scientific">Fasciola gigantica</name>
    <name type="common">Giant liver fluke</name>
    <dbReference type="NCBI Taxonomy" id="46835"/>
    <lineage>
        <taxon>Eukaryota</taxon>
        <taxon>Metazoa</taxon>
        <taxon>Spiralia</taxon>
        <taxon>Lophotrochozoa</taxon>
        <taxon>Platyhelminthes</taxon>
        <taxon>Trematoda</taxon>
        <taxon>Digenea</taxon>
        <taxon>Plagiorchiida</taxon>
        <taxon>Echinostomata</taxon>
        <taxon>Echinostomatoidea</taxon>
        <taxon>Fasciolidae</taxon>
        <taxon>Fasciola</taxon>
    </lineage>
</organism>
<accession>A0A504Z1F4</accession>
<protein>
    <submittedName>
        <fullName evidence="3">Uncharacterized protein</fullName>
    </submittedName>
</protein>
<proteinExistence type="predicted"/>
<dbReference type="STRING" id="46835.A0A504Z1F4"/>
<feature type="non-terminal residue" evidence="3">
    <location>
        <position position="1"/>
    </location>
</feature>
<dbReference type="Proteomes" id="UP000316759">
    <property type="component" value="Unassembled WGS sequence"/>
</dbReference>
<dbReference type="Gene3D" id="1.10.287.1490">
    <property type="match status" value="1"/>
</dbReference>
<dbReference type="AlphaFoldDB" id="A0A504Z1F4"/>
<evidence type="ECO:0000313" key="4">
    <source>
        <dbReference type="Proteomes" id="UP000316759"/>
    </source>
</evidence>
<sequence length="151" mass="17286">NQCLTEKVEELRAAVEHYKATLQEETNRNAQIDAYLMGLPTKEEHTDALSRFKLAQHHATNLEGKLAATNSKLEQYESKLSSATIQLKRFEDREKMLQTQLDMAMQRLRSQSGTSSSPGVSSQVTPEFVDDLHRELNRYRSSFEQVKKVSK</sequence>
<feature type="compositionally biased region" description="Low complexity" evidence="2">
    <location>
        <begin position="110"/>
        <end position="126"/>
    </location>
</feature>
<dbReference type="EMBL" id="SUNJ01002081">
    <property type="protein sequence ID" value="TPP66251.1"/>
    <property type="molecule type" value="Genomic_DNA"/>
</dbReference>
<dbReference type="OrthoDB" id="6251287at2759"/>
<name>A0A504Z1F4_FASGI</name>
<reference evidence="3 4" key="1">
    <citation type="submission" date="2019-04" db="EMBL/GenBank/DDBJ databases">
        <title>Annotation for the trematode Fasciola gigantica.</title>
        <authorList>
            <person name="Choi Y.-J."/>
        </authorList>
    </citation>
    <scope>NUCLEOTIDE SEQUENCE [LARGE SCALE GENOMIC DNA]</scope>
    <source>
        <strain evidence="3">Uganda_cow_1</strain>
    </source>
</reference>
<feature type="coiled-coil region" evidence="1">
    <location>
        <begin position="59"/>
        <end position="107"/>
    </location>
</feature>
<gene>
    <name evidence="3" type="ORF">FGIG_11795</name>
</gene>
<comment type="caution">
    <text evidence="3">The sequence shown here is derived from an EMBL/GenBank/DDBJ whole genome shotgun (WGS) entry which is preliminary data.</text>
</comment>
<evidence type="ECO:0000256" key="1">
    <source>
        <dbReference type="SAM" id="Coils"/>
    </source>
</evidence>
<feature type="coiled-coil region" evidence="1">
    <location>
        <begin position="1"/>
        <end position="28"/>
    </location>
</feature>